<dbReference type="GO" id="GO:0016776">
    <property type="term" value="F:phosphotransferase activity, phosphate group as acceptor"/>
    <property type="evidence" value="ECO:0007669"/>
    <property type="project" value="TreeGrafter"/>
</dbReference>
<dbReference type="AlphaFoldDB" id="A0A2N0WDF0"/>
<evidence type="ECO:0000256" key="5">
    <source>
        <dbReference type="ARBA" id="ARBA00022989"/>
    </source>
</evidence>
<dbReference type="CDD" id="cd16017">
    <property type="entry name" value="LptA"/>
    <property type="match status" value="1"/>
</dbReference>
<dbReference type="PANTHER" id="PTHR30443:SF2">
    <property type="entry name" value="PHOSPHOETHANOLAMINE TRANSFERASE EPTC"/>
    <property type="match status" value="1"/>
</dbReference>
<keyword evidence="4 7" id="KW-0812">Transmembrane</keyword>
<organism evidence="9 10">
    <name type="scientific">Acinetobacter proteolyticus</name>
    <dbReference type="NCBI Taxonomy" id="1776741"/>
    <lineage>
        <taxon>Bacteria</taxon>
        <taxon>Pseudomonadati</taxon>
        <taxon>Pseudomonadota</taxon>
        <taxon>Gammaproteobacteria</taxon>
        <taxon>Moraxellales</taxon>
        <taxon>Moraxellaceae</taxon>
        <taxon>Acinetobacter</taxon>
    </lineage>
</organism>
<dbReference type="Pfam" id="PF00884">
    <property type="entry name" value="Sulfatase"/>
    <property type="match status" value="1"/>
</dbReference>
<comment type="subcellular location">
    <subcellularLocation>
        <location evidence="1">Cell membrane</location>
        <topology evidence="1">Multi-pass membrane protein</topology>
    </subcellularLocation>
</comment>
<dbReference type="SUPFAM" id="SSF53649">
    <property type="entry name" value="Alkaline phosphatase-like"/>
    <property type="match status" value="1"/>
</dbReference>
<feature type="domain" description="Sulfatase N-terminal" evidence="8">
    <location>
        <begin position="224"/>
        <end position="501"/>
    </location>
</feature>
<evidence type="ECO:0000256" key="2">
    <source>
        <dbReference type="ARBA" id="ARBA00022475"/>
    </source>
</evidence>
<evidence type="ECO:0000256" key="6">
    <source>
        <dbReference type="ARBA" id="ARBA00023136"/>
    </source>
</evidence>
<comment type="caution">
    <text evidence="9">The sequence shown here is derived from an EMBL/GenBank/DDBJ whole genome shotgun (WGS) entry which is preliminary data.</text>
</comment>
<keyword evidence="5 7" id="KW-1133">Transmembrane helix</keyword>
<dbReference type="InterPro" id="IPR040423">
    <property type="entry name" value="PEA_transferase"/>
</dbReference>
<feature type="transmembrane region" description="Helical" evidence="7">
    <location>
        <begin position="59"/>
        <end position="76"/>
    </location>
</feature>
<dbReference type="InterPro" id="IPR000917">
    <property type="entry name" value="Sulfatase_N"/>
</dbReference>
<dbReference type="InterPro" id="IPR017850">
    <property type="entry name" value="Alkaline_phosphatase_core_sf"/>
</dbReference>
<sequence>MKASLKNLNILLLILLPALITGGLLIAAGNLSDGLRLGFLSLPGVLFIYLAITRQKTYWYVLTIAWWFIAWLDALLRSSTWFLFNSDNEAYFIIEAIANTNHQEIWGFLQLHLVTIAAVVFALLSVLTIYSFSVFKLVQPAHFSQLWQSRIYRSCIILLMLVTVTSYLMKPSRKVHPIIFWTEFETKIEDFQNRIKQHKNVHQQWDISAKNNLVLTDQAKGKQTHVLVLSESLTSLNLGVCDYPRDTTPELAKRLADIKVFCNAFSPSPSTINALRVLLTESPAAEHDKYSPESVLAYARAAGYKIYWLSNQDDTYLSSLFGSYADKAVYKNNRSGRSSTSLDESLLPDYQQALADPDPKKLIILHLIGAHPNYKERYPAAFNKFTSTSNDQIEVELKDRDIDPWIRSLRNDYDNAVLYEDTLLSQILDTLRADAVPDFRSFTVVSDHGNEVGHEIDYAGHSPNTKAGYQVPVIMWSDKMLATGVNKDRNINTAELDDNLMHIMGLKDKSSTGQSYWLDDNYQFIPEINWPYWKHKS</sequence>
<dbReference type="GO" id="GO:0009244">
    <property type="term" value="P:lipopolysaccharide core region biosynthetic process"/>
    <property type="evidence" value="ECO:0007669"/>
    <property type="project" value="TreeGrafter"/>
</dbReference>
<evidence type="ECO:0000313" key="10">
    <source>
        <dbReference type="Proteomes" id="UP000233553"/>
    </source>
</evidence>
<dbReference type="RefSeq" id="WP_101236878.1">
    <property type="nucleotide sequence ID" value="NZ_PISJ01000015.1"/>
</dbReference>
<dbReference type="Proteomes" id="UP000233553">
    <property type="component" value="Unassembled WGS sequence"/>
</dbReference>
<dbReference type="GO" id="GO:0005886">
    <property type="term" value="C:plasma membrane"/>
    <property type="evidence" value="ECO:0007669"/>
    <property type="project" value="UniProtKB-SubCell"/>
</dbReference>
<evidence type="ECO:0000256" key="7">
    <source>
        <dbReference type="SAM" id="Phobius"/>
    </source>
</evidence>
<keyword evidence="6 7" id="KW-0472">Membrane</keyword>
<keyword evidence="3" id="KW-0808">Transferase</keyword>
<gene>
    <name evidence="9" type="ORF">CW311_13725</name>
</gene>
<feature type="transmembrane region" description="Helical" evidence="7">
    <location>
        <begin position="7"/>
        <end position="28"/>
    </location>
</feature>
<evidence type="ECO:0000256" key="1">
    <source>
        <dbReference type="ARBA" id="ARBA00004651"/>
    </source>
</evidence>
<feature type="transmembrane region" description="Helical" evidence="7">
    <location>
        <begin position="151"/>
        <end position="169"/>
    </location>
</feature>
<dbReference type="InterPro" id="IPR058130">
    <property type="entry name" value="PEA_transf_C"/>
</dbReference>
<name>A0A2N0WDF0_9GAMM</name>
<keyword evidence="2" id="KW-1003">Cell membrane</keyword>
<evidence type="ECO:0000256" key="4">
    <source>
        <dbReference type="ARBA" id="ARBA00022692"/>
    </source>
</evidence>
<feature type="transmembrane region" description="Helical" evidence="7">
    <location>
        <begin position="109"/>
        <end position="130"/>
    </location>
</feature>
<feature type="transmembrane region" description="Helical" evidence="7">
    <location>
        <begin position="34"/>
        <end position="52"/>
    </location>
</feature>
<dbReference type="Gene3D" id="3.40.720.10">
    <property type="entry name" value="Alkaline Phosphatase, subunit A"/>
    <property type="match status" value="1"/>
</dbReference>
<evidence type="ECO:0000256" key="3">
    <source>
        <dbReference type="ARBA" id="ARBA00022679"/>
    </source>
</evidence>
<proteinExistence type="predicted"/>
<dbReference type="PANTHER" id="PTHR30443">
    <property type="entry name" value="INNER MEMBRANE PROTEIN"/>
    <property type="match status" value="1"/>
</dbReference>
<reference evidence="9 10" key="1">
    <citation type="submission" date="2017-12" db="EMBL/GenBank/DDBJ databases">
        <title>Draft Genome sequences of multiple microbial strains isolated from spacecraft associated surfaces.</title>
        <authorList>
            <person name="Seuylemezian A."/>
            <person name="Vaishampayan P."/>
            <person name="Venkateswaran K."/>
        </authorList>
    </citation>
    <scope>NUCLEOTIDE SEQUENCE [LARGE SCALE GENOMIC DNA]</scope>
    <source>
        <strain evidence="9 10">2P01AA</strain>
    </source>
</reference>
<protein>
    <submittedName>
        <fullName evidence="9">Sulfatase</fullName>
    </submittedName>
</protein>
<accession>A0A2N0WDF0</accession>
<dbReference type="EMBL" id="PISJ01000015">
    <property type="protein sequence ID" value="PKF32683.1"/>
    <property type="molecule type" value="Genomic_DNA"/>
</dbReference>
<evidence type="ECO:0000259" key="8">
    <source>
        <dbReference type="Pfam" id="PF00884"/>
    </source>
</evidence>
<evidence type="ECO:0000313" key="9">
    <source>
        <dbReference type="EMBL" id="PKF32683.1"/>
    </source>
</evidence>